<dbReference type="PANTHER" id="PTHR12792">
    <property type="entry name" value="EXTRA SPINDLE POLES 1-RELATED"/>
    <property type="match status" value="1"/>
</dbReference>
<accession>A0AAD7KVM1</accession>
<dbReference type="Proteomes" id="UP001163823">
    <property type="component" value="Chromosome 13"/>
</dbReference>
<dbReference type="GO" id="GO:0072686">
    <property type="term" value="C:mitotic spindle"/>
    <property type="evidence" value="ECO:0007669"/>
    <property type="project" value="TreeGrafter"/>
</dbReference>
<evidence type="ECO:0000256" key="1">
    <source>
        <dbReference type="ARBA" id="ARBA00000451"/>
    </source>
</evidence>
<dbReference type="EC" id="3.4.22.49" evidence="2"/>
<dbReference type="EMBL" id="JARAOO010000013">
    <property type="protein sequence ID" value="KAJ7946655.1"/>
    <property type="molecule type" value="Genomic_DNA"/>
</dbReference>
<evidence type="ECO:0000256" key="4">
    <source>
        <dbReference type="ARBA" id="ARBA00022829"/>
    </source>
</evidence>
<dbReference type="Pfam" id="PF25110">
    <property type="entry name" value="TPR_ESP1"/>
    <property type="match status" value="1"/>
</dbReference>
<dbReference type="InterPro" id="IPR056933">
    <property type="entry name" value="TPR_ESP1"/>
</dbReference>
<dbReference type="InterPro" id="IPR005314">
    <property type="entry name" value="Peptidase_C50"/>
</dbReference>
<protein>
    <recommendedName>
        <fullName evidence="2">separase</fullName>
        <ecNumber evidence="2">3.4.22.49</ecNumber>
    </recommendedName>
</protein>
<keyword evidence="3" id="KW-0378">Hydrolase</keyword>
<dbReference type="GO" id="GO:0006508">
    <property type="term" value="P:proteolysis"/>
    <property type="evidence" value="ECO:0007669"/>
    <property type="project" value="InterPro"/>
</dbReference>
<evidence type="ECO:0000313" key="6">
    <source>
        <dbReference type="EMBL" id="KAJ7946655.1"/>
    </source>
</evidence>
<dbReference type="Pfam" id="PF25113">
    <property type="entry name" value="TPR_ESP1_2nd"/>
    <property type="match status" value="2"/>
</dbReference>
<dbReference type="GO" id="GO:0005634">
    <property type="term" value="C:nucleus"/>
    <property type="evidence" value="ECO:0007669"/>
    <property type="project" value="InterPro"/>
</dbReference>
<dbReference type="GO" id="GO:0004197">
    <property type="term" value="F:cysteine-type endopeptidase activity"/>
    <property type="evidence" value="ECO:0007669"/>
    <property type="project" value="InterPro"/>
</dbReference>
<dbReference type="InterPro" id="IPR056932">
    <property type="entry name" value="TPR_ESP1_2nd"/>
</dbReference>
<evidence type="ECO:0000313" key="7">
    <source>
        <dbReference type="Proteomes" id="UP001163823"/>
    </source>
</evidence>
<dbReference type="Pfam" id="PF03568">
    <property type="entry name" value="Separin_C"/>
    <property type="match status" value="1"/>
</dbReference>
<evidence type="ECO:0000256" key="2">
    <source>
        <dbReference type="ARBA" id="ARBA00012489"/>
    </source>
</evidence>
<reference evidence="6" key="1">
    <citation type="journal article" date="2023" name="Science">
        <title>Elucidation of the pathway for biosynthesis of saponin adjuvants from the soapbark tree.</title>
        <authorList>
            <person name="Reed J."/>
            <person name="Orme A."/>
            <person name="El-Demerdash A."/>
            <person name="Owen C."/>
            <person name="Martin L.B.B."/>
            <person name="Misra R.C."/>
            <person name="Kikuchi S."/>
            <person name="Rejzek M."/>
            <person name="Martin A.C."/>
            <person name="Harkess A."/>
            <person name="Leebens-Mack J."/>
            <person name="Louveau T."/>
            <person name="Stephenson M.J."/>
            <person name="Osbourn A."/>
        </authorList>
    </citation>
    <scope>NUCLEOTIDE SEQUENCE</scope>
    <source>
        <strain evidence="6">S10</strain>
    </source>
</reference>
<feature type="domain" description="Peptidase C50" evidence="5">
    <location>
        <begin position="1865"/>
        <end position="1959"/>
    </location>
</feature>
<dbReference type="KEGG" id="qsa:O6P43_031553"/>
<keyword evidence="4" id="KW-0159">Chromosome partition</keyword>
<dbReference type="InterPro" id="IPR030397">
    <property type="entry name" value="SEPARIN_core_dom"/>
</dbReference>
<comment type="caution">
    <text evidence="6">The sequence shown here is derived from an EMBL/GenBank/DDBJ whole genome shotgun (WGS) entry which is preliminary data.</text>
</comment>
<name>A0AAD7KVM1_QUISA</name>
<dbReference type="GO" id="GO:0005737">
    <property type="term" value="C:cytoplasm"/>
    <property type="evidence" value="ECO:0007669"/>
    <property type="project" value="TreeGrafter"/>
</dbReference>
<evidence type="ECO:0000259" key="5">
    <source>
        <dbReference type="PROSITE" id="PS51700"/>
    </source>
</evidence>
<keyword evidence="7" id="KW-1185">Reference proteome</keyword>
<organism evidence="6 7">
    <name type="scientific">Quillaja saponaria</name>
    <name type="common">Soap bark tree</name>
    <dbReference type="NCBI Taxonomy" id="32244"/>
    <lineage>
        <taxon>Eukaryota</taxon>
        <taxon>Viridiplantae</taxon>
        <taxon>Streptophyta</taxon>
        <taxon>Embryophyta</taxon>
        <taxon>Tracheophyta</taxon>
        <taxon>Spermatophyta</taxon>
        <taxon>Magnoliopsida</taxon>
        <taxon>eudicotyledons</taxon>
        <taxon>Gunneridae</taxon>
        <taxon>Pentapetalae</taxon>
        <taxon>rosids</taxon>
        <taxon>fabids</taxon>
        <taxon>Fabales</taxon>
        <taxon>Quillajaceae</taxon>
        <taxon>Quillaja</taxon>
    </lineage>
</organism>
<sequence>MATATETSLLSKLEASDSKGIYSLYSDYLRPFTDFSNRRKPKKSTKPQEDQSLIRSLAKKFLSFLNRTLSILPRRLPEVSKSGGDEELALELFEIYKLCLDCLDMVSSQLVCKPYSVDLQRVRMVHCLEAWGWYKEAEVEGLRILERLQAINFGSKSVKKVEKFVPDVGKGGDDKEFAFLVVEIIATLVKCSALGQSREGADYNRVLNLVEEVRPWFRVLDANTYEKLHRVLVTYLGKCTIVLVGELPHFDGDLLWTFCYATLTEYSKSSMKDQVFKFARRICYALFSVQEKGSSLISDILACLLDHVAHECKVEVRNNGIEFIELVSYCANKCRSTNASFCGNVARSLNEITDILHDLPSLLGSFSSYFQTGCKENKRNKISYLSCCLNALKFLCQPLAESVNLERKQLVQAAFDMAKLSVVLDAFHQLCDVILSFQSSTSEMEGDDSDENSRTVLNVAVAAFTLSLGTKLNLQKSEHIMEHIISSDSIQIEGLKYVIACLHNTGVVLYRNEKAEKAWNAQNLCCKASWICVRSLCGRFEKGFDGDLSENSIVSFVSEASKRSALLLEVLHQFESHNVENTSREILENWSFTGLVKQWTTKCSKHMDREDCFPGLLSSSLKVSEKAAGIILEQELIAHEKVSALYPEFYTLMQMDIIGVLLQYVYVTPDTCLEKSRTLVRKGRALWICGVEGLNDCIQCFVRSNNCNFSEQEVVYGETCTRANPSCHLLAIAYCLRALCTQESEPNSKQIFKDINAALYLWLDISVPGCLEEDKFPMVSDNTMILLYNIIDLLSMKGCMDFHHDIYKLVTSVFKLKNIPLKKCLAILWECRRISHALCVSPVNEAFILSLSDHCGELSKSIDFWMSCIQGSQPLLIGFQQNFSFLLASSLKSSNNYHGSFQSDITVGEVKQAALELVSNVPLSSCSVFLAGYLYYDLCPRLVSNGQLTEALQYAKEAHRLRTKLFQERFMYSVEPQAEENNETGDFSQNQKYGLKNLQLNRSVARNVLFFDSISWDFEGCYLSAWKIMQCYLESTLQVGTIHEIIGNGAEAETFFQWGKSISCSQKLPMFIINFSSILGKLYCRKRQWDLAEKELKFAKQILLDNTSTSFCCSKCRLILEVTIDQYLVDLCQSRIEISKGDISLEILSDAKKLYKSALEKLNHSEWKNSLSCPEDSGAESTIVGATLVKNSTHCASNDCACSTASQQDLRKSTKEGPKTKIGAKQCRRTKTSMKLIPNLVPDSNLRLTCSRYRSLQNQCLTSSSESDVDILKKLGGNSASDQRQPLLKKTSHKVGLRCETCICNKMRCWHSLQFEVMESGLLKNFISLKWEFVRRQLSVKLLNGLGKCFASLCQIHETHETLLQSISVLVSTNPFSQTSSPVSLTCLLNSAGKEISGDVFTVERAATLHEICWFSLKSYGKGTGISCCGLSCIEFPDLVRWLRLAFVLSREIPVLFQKVSRLLATIYILSASSEHFSLSSSSNALSEIRNFADEKFQGSFVAGSACIREETSDLLRLAPESIEDLEEFVSNFFVRLSCTTIVCICLLGREYASLLQDLLLFPINVHAWMMMSRLSSKSQPVMMLLPVDSKLQVSDDDDDDCSRNSGSSALSECKDVSKHWHCPWGSTVVDDVAPEFKMILEENYLSSSIFPLEDTKENRLLWWTRRKKLDRHLGKLLRNLEDSWFGSWKCLLLGEWLNCKHLDLVHRKVVDDLKSKCKLDADEGLLKIILGGSKYAFEGEMNVSHIWSKKGCYIGRVGFCDEASCGMLSTMTSGFGKLSLDLASELLNEAVKSLEGVDSVKREPIILALDYEVQMLPWENFPILRSQEVYRMPSVSSISAALDLSNNLQEQVGRTVASFPVIDPLDAFYLLNPSGDLSSTQVTFENWFRDQKLEGKAGFVPTVEELAAALSSHDLFIYFGHGSGAQYISRHEIQKLEKCAATLLMGCSSGSLSLNGCYIPQGTSLSYLLGGSPAIVANLWEVTDKDIDRFGKAMLDAWLQERSKLPLACAQCNSIAEEFEAMNLGIHKDTAKRKISRKKLNEACANRSHKEACECRPTIGSFMSQAREACTLPFLIGASPVCYGVPTCIAKKNL</sequence>
<evidence type="ECO:0000256" key="3">
    <source>
        <dbReference type="ARBA" id="ARBA00022801"/>
    </source>
</evidence>
<dbReference type="PANTHER" id="PTHR12792:SF0">
    <property type="entry name" value="SEPARIN"/>
    <property type="match status" value="1"/>
</dbReference>
<proteinExistence type="predicted"/>
<gene>
    <name evidence="6" type="ORF">O6P43_031553</name>
</gene>
<comment type="catalytic activity">
    <reaction evidence="1">
        <text>All bonds known to be hydrolyzed by this endopeptidase have arginine in P1 and an acidic residue in P4. P6 is often occupied by an acidic residue or by a hydroxy-amino-acid residue, the phosphorylation of which enhances cleavage.</text>
        <dbReference type="EC" id="3.4.22.49"/>
    </reaction>
</comment>
<dbReference type="PROSITE" id="PS51700">
    <property type="entry name" value="SEPARIN"/>
    <property type="match status" value="1"/>
</dbReference>
<dbReference type="GO" id="GO:0051307">
    <property type="term" value="P:meiotic chromosome separation"/>
    <property type="evidence" value="ECO:0007669"/>
    <property type="project" value="TreeGrafter"/>
</dbReference>